<organism evidence="12 13">
    <name type="scientific">Strongylus vulgaris</name>
    <name type="common">Blood worm</name>
    <dbReference type="NCBI Taxonomy" id="40348"/>
    <lineage>
        <taxon>Eukaryota</taxon>
        <taxon>Metazoa</taxon>
        <taxon>Ecdysozoa</taxon>
        <taxon>Nematoda</taxon>
        <taxon>Chromadorea</taxon>
        <taxon>Rhabditida</taxon>
        <taxon>Rhabditina</taxon>
        <taxon>Rhabditomorpha</taxon>
        <taxon>Strongyloidea</taxon>
        <taxon>Strongylidae</taxon>
        <taxon>Strongylus</taxon>
    </lineage>
</organism>
<dbReference type="GO" id="GO:0005315">
    <property type="term" value="F:phosphate transmembrane transporter activity"/>
    <property type="evidence" value="ECO:0007669"/>
    <property type="project" value="InterPro"/>
</dbReference>
<evidence type="ECO:0000256" key="7">
    <source>
        <dbReference type="ARBA" id="ARBA00022989"/>
    </source>
</evidence>
<dbReference type="Proteomes" id="UP000270094">
    <property type="component" value="Unassembled WGS sequence"/>
</dbReference>
<protein>
    <submittedName>
        <fullName evidence="12">Uncharacterized protein</fullName>
    </submittedName>
</protein>
<dbReference type="SUPFAM" id="SSF103506">
    <property type="entry name" value="Mitochondrial carrier"/>
    <property type="match status" value="1"/>
</dbReference>
<dbReference type="GO" id="GO:0005743">
    <property type="term" value="C:mitochondrial inner membrane"/>
    <property type="evidence" value="ECO:0007669"/>
    <property type="project" value="UniProtKB-SubCell"/>
</dbReference>
<dbReference type="PANTHER" id="PTHR45671:SF10">
    <property type="entry name" value="SOLUTE CARRIER FAMILY 25 MEMBER 3"/>
    <property type="match status" value="1"/>
</dbReference>
<keyword evidence="7" id="KW-1133">Transmembrane helix</keyword>
<keyword evidence="9 10" id="KW-0472">Membrane</keyword>
<dbReference type="Pfam" id="PF00153">
    <property type="entry name" value="Mito_carr"/>
    <property type="match status" value="1"/>
</dbReference>
<sequence length="91" mass="10454">VNPEKYKGIVTGFRTTVREEGGRALAKGWAPTAVGYSLQGLGKFGFYEIFKNVYADMLGEVSFFCFIYRTLDLLNGLIFRRMHIFIERLFT</sequence>
<comment type="subcellular location">
    <subcellularLocation>
        <location evidence="1">Mitochondrion inner membrane</location>
        <topology evidence="1">Multi-pass membrane protein</topology>
    </subcellularLocation>
</comment>
<dbReference type="PANTHER" id="PTHR45671">
    <property type="entry name" value="SOLUTE CARRIER FAMILY 25 (MITOCHONDRIAL CARRIER PHOSPHATE CARRIER), MEMBER 3, LIKE-RELATED-RELATED"/>
    <property type="match status" value="1"/>
</dbReference>
<comment type="similarity">
    <text evidence="2 11">Belongs to the mitochondrial carrier (TC 2.A.29) family.</text>
</comment>
<evidence type="ECO:0000256" key="2">
    <source>
        <dbReference type="ARBA" id="ARBA00006375"/>
    </source>
</evidence>
<keyword evidence="8" id="KW-0496">Mitochondrion</keyword>
<evidence type="ECO:0000256" key="5">
    <source>
        <dbReference type="ARBA" id="ARBA00022737"/>
    </source>
</evidence>
<dbReference type="AlphaFoldDB" id="A0A3P7KCQ2"/>
<dbReference type="OrthoDB" id="427452at2759"/>
<evidence type="ECO:0000256" key="8">
    <source>
        <dbReference type="ARBA" id="ARBA00023128"/>
    </source>
</evidence>
<keyword evidence="6" id="KW-0999">Mitochondrion inner membrane</keyword>
<keyword evidence="4 10" id="KW-0812">Transmembrane</keyword>
<dbReference type="EMBL" id="UYYB01149720">
    <property type="protein sequence ID" value="VDM86057.1"/>
    <property type="molecule type" value="Genomic_DNA"/>
</dbReference>
<name>A0A3P7KCQ2_STRVU</name>
<reference evidence="12 13" key="1">
    <citation type="submission" date="2018-11" db="EMBL/GenBank/DDBJ databases">
        <authorList>
            <consortium name="Pathogen Informatics"/>
        </authorList>
    </citation>
    <scope>NUCLEOTIDE SEQUENCE [LARGE SCALE GENOMIC DNA]</scope>
</reference>
<accession>A0A3P7KCQ2</accession>
<feature type="repeat" description="Solcar" evidence="10">
    <location>
        <begin position="1"/>
        <end position="53"/>
    </location>
</feature>
<dbReference type="GO" id="GO:1990547">
    <property type="term" value="P:mitochondrial phosphate ion transmembrane transport"/>
    <property type="evidence" value="ECO:0007669"/>
    <property type="project" value="InterPro"/>
</dbReference>
<evidence type="ECO:0000256" key="10">
    <source>
        <dbReference type="PROSITE-ProRule" id="PRU00282"/>
    </source>
</evidence>
<feature type="non-terminal residue" evidence="12">
    <location>
        <position position="1"/>
    </location>
</feature>
<evidence type="ECO:0000256" key="3">
    <source>
        <dbReference type="ARBA" id="ARBA00022448"/>
    </source>
</evidence>
<evidence type="ECO:0000256" key="11">
    <source>
        <dbReference type="RuleBase" id="RU000488"/>
    </source>
</evidence>
<keyword evidence="3 11" id="KW-0813">Transport</keyword>
<dbReference type="InterPro" id="IPR018108">
    <property type="entry name" value="MCP_transmembrane"/>
</dbReference>
<dbReference type="InterPro" id="IPR044677">
    <property type="entry name" value="SLC25A3/Pic2/Mir1-like"/>
</dbReference>
<evidence type="ECO:0000256" key="4">
    <source>
        <dbReference type="ARBA" id="ARBA00022692"/>
    </source>
</evidence>
<proteinExistence type="inferred from homology"/>
<dbReference type="InterPro" id="IPR023395">
    <property type="entry name" value="MCP_dom_sf"/>
</dbReference>
<dbReference type="Gene3D" id="1.50.40.10">
    <property type="entry name" value="Mitochondrial carrier domain"/>
    <property type="match status" value="1"/>
</dbReference>
<keyword evidence="5" id="KW-0677">Repeat</keyword>
<gene>
    <name evidence="12" type="ORF">SVUK_LOCUS21055</name>
</gene>
<evidence type="ECO:0000313" key="13">
    <source>
        <dbReference type="Proteomes" id="UP000270094"/>
    </source>
</evidence>
<keyword evidence="13" id="KW-1185">Reference proteome</keyword>
<evidence type="ECO:0000256" key="6">
    <source>
        <dbReference type="ARBA" id="ARBA00022792"/>
    </source>
</evidence>
<dbReference type="PROSITE" id="PS50920">
    <property type="entry name" value="SOLCAR"/>
    <property type="match status" value="1"/>
</dbReference>
<evidence type="ECO:0000256" key="9">
    <source>
        <dbReference type="ARBA" id="ARBA00023136"/>
    </source>
</evidence>
<evidence type="ECO:0000313" key="12">
    <source>
        <dbReference type="EMBL" id="VDM86057.1"/>
    </source>
</evidence>
<evidence type="ECO:0000256" key="1">
    <source>
        <dbReference type="ARBA" id="ARBA00004448"/>
    </source>
</evidence>